<protein>
    <submittedName>
        <fullName evidence="1">Uncharacterized protein</fullName>
    </submittedName>
</protein>
<comment type="caution">
    <text evidence="1">The sequence shown here is derived from an EMBL/GenBank/DDBJ whole genome shotgun (WGS) entry which is preliminary data.</text>
</comment>
<keyword evidence="2" id="KW-1185">Reference proteome</keyword>
<name>A0A936YS26_9HYPH</name>
<dbReference type="AlphaFoldDB" id="A0A936YS26"/>
<evidence type="ECO:0000313" key="1">
    <source>
        <dbReference type="EMBL" id="MBL0373204.1"/>
    </source>
</evidence>
<gene>
    <name evidence="1" type="ORF">JJB09_14300</name>
</gene>
<accession>A0A936YS26</accession>
<dbReference type="Proteomes" id="UP000633219">
    <property type="component" value="Unassembled WGS sequence"/>
</dbReference>
<sequence length="82" mass="9040">MTPEMMEAKINAYRGVLIGLLSVLVKDERYTALFDELEADGMFMDGEEDPGIVPSEGFAVDAAAAAEIRSLVDTARERARFR</sequence>
<organism evidence="1 2">
    <name type="scientific">Rhizobium setariae</name>
    <dbReference type="NCBI Taxonomy" id="2801340"/>
    <lineage>
        <taxon>Bacteria</taxon>
        <taxon>Pseudomonadati</taxon>
        <taxon>Pseudomonadota</taxon>
        <taxon>Alphaproteobacteria</taxon>
        <taxon>Hyphomicrobiales</taxon>
        <taxon>Rhizobiaceae</taxon>
        <taxon>Rhizobium/Agrobacterium group</taxon>
        <taxon>Rhizobium</taxon>
    </lineage>
</organism>
<proteinExistence type="predicted"/>
<dbReference type="EMBL" id="JAEQNC010000007">
    <property type="protein sequence ID" value="MBL0373204.1"/>
    <property type="molecule type" value="Genomic_DNA"/>
</dbReference>
<reference evidence="1" key="1">
    <citation type="submission" date="2021-01" db="EMBL/GenBank/DDBJ databases">
        <title>Rhizobium sp. strain KVB221 16S ribosomal RNA gene Genome sequencing and assembly.</title>
        <authorList>
            <person name="Kang M."/>
        </authorList>
    </citation>
    <scope>NUCLEOTIDE SEQUENCE</scope>
    <source>
        <strain evidence="1">KVB221</strain>
    </source>
</reference>
<dbReference type="RefSeq" id="WP_201659269.1">
    <property type="nucleotide sequence ID" value="NZ_JAEQNC010000007.1"/>
</dbReference>
<evidence type="ECO:0000313" key="2">
    <source>
        <dbReference type="Proteomes" id="UP000633219"/>
    </source>
</evidence>